<dbReference type="PANTHER" id="PTHR43596">
    <property type="entry name" value="ADP,ATP CARRIER PROTEIN"/>
    <property type="match status" value="1"/>
</dbReference>
<evidence type="ECO:0000256" key="1">
    <source>
        <dbReference type="SAM" id="Phobius"/>
    </source>
</evidence>
<feature type="transmembrane region" description="Helical" evidence="1">
    <location>
        <begin position="318"/>
        <end position="336"/>
    </location>
</feature>
<organism evidence="2">
    <name type="scientific">Mizugakiibacter sediminis</name>
    <dbReference type="NCBI Taxonomy" id="1475481"/>
    <lineage>
        <taxon>Bacteria</taxon>
        <taxon>Pseudomonadati</taxon>
        <taxon>Pseudomonadota</taxon>
        <taxon>Gammaproteobacteria</taxon>
        <taxon>Lysobacterales</taxon>
        <taxon>Rhodanobacteraceae</taxon>
        <taxon>Mizugakiibacter</taxon>
    </lineage>
</organism>
<dbReference type="Proteomes" id="UP000253740">
    <property type="component" value="Unassembled WGS sequence"/>
</dbReference>
<keyword evidence="1" id="KW-1133">Transmembrane helix</keyword>
<dbReference type="AlphaFoldDB" id="A0A0K8QQT4"/>
<feature type="transmembrane region" description="Helical" evidence="1">
    <location>
        <begin position="230"/>
        <end position="248"/>
    </location>
</feature>
<sequence>MTRFAVRTGEGRALALASLAFFCVLAAYYVIRPVRDQLAGAVGSIALPLFYAATFAATLLIAPLFGWLVARLPRRRLLAWSYGFFIACLIGFAPLFAWQDRIGARTLGVAFFVWVSVFNLFVVSLFWSLLADICSSEQARRLFPLIAIGGNAGALAGPGLTGVLAVRIGVAPLLLVSAALLASALAAALALSAHAPKAPGAAPAADAEAVGGALLAGLRAVFVEPFVRRMALLMLLSDGVGTLAYALVADYANAHFADKVARTAFFAGLDLRINLLGVLLQLTLTRWLLVRVGFAAGFVLPALVNIGLLLAVASLGSGSVAVAGFALPIIPTMLVLSRGFAYGVTKPTSDALYTRAVREARYKGKNFVETAVWRFGDLAITSALNGLRAIGASLSAISLLAAAGAGLAGWIGWRATRSRDLLPD</sequence>
<feature type="transmembrane region" description="Helical" evidence="1">
    <location>
        <begin position="389"/>
        <end position="413"/>
    </location>
</feature>
<name>A0A0K8QQT4_9GAMM</name>
<feature type="transmembrane region" description="Helical" evidence="1">
    <location>
        <begin position="292"/>
        <end position="312"/>
    </location>
</feature>
<keyword evidence="1" id="KW-0812">Transmembrane</keyword>
<dbReference type="Gene3D" id="1.20.1250.20">
    <property type="entry name" value="MFS general substrate transporter like domains"/>
    <property type="match status" value="1"/>
</dbReference>
<reference evidence="2" key="1">
    <citation type="submission" date="2015-08" db="EMBL/GenBank/DDBJ databases">
        <title>Complete DNA Sequence of Pseudomonas syringae pv. actinidiae, the Causal Agent of Kiwifruit Canker Disease.</title>
        <authorList>
            <person name="Rikkerink E.H.A."/>
            <person name="Fineran P.C."/>
        </authorList>
    </citation>
    <scope>NUCLEOTIDE SEQUENCE</scope>
    <source>
        <strain evidence="2">SkMP5</strain>
    </source>
</reference>
<protein>
    <submittedName>
        <fullName evidence="2">ATP/ADP translocase</fullName>
    </submittedName>
</protein>
<accession>A0A0K8QQT4</accession>
<feature type="transmembrane region" description="Helical" evidence="1">
    <location>
        <begin position="109"/>
        <end position="130"/>
    </location>
</feature>
<dbReference type="SUPFAM" id="SSF103473">
    <property type="entry name" value="MFS general substrate transporter"/>
    <property type="match status" value="1"/>
</dbReference>
<evidence type="ECO:0000313" key="3">
    <source>
        <dbReference type="Proteomes" id="UP000253740"/>
    </source>
</evidence>
<keyword evidence="3" id="KW-1185">Reference proteome</keyword>
<gene>
    <name evidence="2" type="ORF">MBSD_n2581</name>
</gene>
<dbReference type="InterPro" id="IPR036259">
    <property type="entry name" value="MFS_trans_sf"/>
</dbReference>
<dbReference type="PANTHER" id="PTHR43596:SF1">
    <property type="entry name" value="ADP,ATP CARRIER PROTEIN"/>
    <property type="match status" value="1"/>
</dbReference>
<feature type="transmembrane region" description="Helical" evidence="1">
    <location>
        <begin position="170"/>
        <end position="191"/>
    </location>
</feature>
<proteinExistence type="predicted"/>
<dbReference type="RefSeq" id="WP_062537813.1">
    <property type="nucleotide sequence ID" value="NZ_DF970250.1"/>
</dbReference>
<feature type="transmembrane region" description="Helical" evidence="1">
    <location>
        <begin position="51"/>
        <end position="70"/>
    </location>
</feature>
<dbReference type="EMBL" id="DF970250">
    <property type="protein sequence ID" value="GAP67263.1"/>
    <property type="molecule type" value="Genomic_DNA"/>
</dbReference>
<feature type="transmembrane region" description="Helical" evidence="1">
    <location>
        <begin position="142"/>
        <end position="164"/>
    </location>
</feature>
<dbReference type="STRING" id="1475481.GCA_000953855_02628"/>
<feature type="transmembrane region" description="Helical" evidence="1">
    <location>
        <begin position="77"/>
        <end position="97"/>
    </location>
</feature>
<feature type="transmembrane region" description="Helical" evidence="1">
    <location>
        <begin position="260"/>
        <end position="280"/>
    </location>
</feature>
<evidence type="ECO:0000313" key="2">
    <source>
        <dbReference type="EMBL" id="GAP67263.1"/>
    </source>
</evidence>
<dbReference type="OrthoDB" id="199378at2"/>
<keyword evidence="1" id="KW-0472">Membrane</keyword>
<feature type="transmembrane region" description="Helical" evidence="1">
    <location>
        <begin position="12"/>
        <end position="31"/>
    </location>
</feature>